<comment type="caution">
    <text evidence="1">The sequence shown here is derived from an EMBL/GenBank/DDBJ whole genome shotgun (WGS) entry which is preliminary data.</text>
</comment>
<sequence>MAYMLDTRAERESRMVLEGANFGPTGSLRNAGTNTSGHMSRQAHGGTTQGTMTIGLRPEALSPVSPGQTRVIPRNQHCLGPILLVTARRHRGNPGFQLFLRLLARGSEVGHVVRE</sequence>
<organism evidence="1 2">
    <name type="scientific">Claviceps africana</name>
    <dbReference type="NCBI Taxonomy" id="83212"/>
    <lineage>
        <taxon>Eukaryota</taxon>
        <taxon>Fungi</taxon>
        <taxon>Dikarya</taxon>
        <taxon>Ascomycota</taxon>
        <taxon>Pezizomycotina</taxon>
        <taxon>Sordariomycetes</taxon>
        <taxon>Hypocreomycetidae</taxon>
        <taxon>Hypocreales</taxon>
        <taxon>Clavicipitaceae</taxon>
        <taxon>Claviceps</taxon>
    </lineage>
</organism>
<gene>
    <name evidence="1" type="ORF">E4U42_004603</name>
</gene>
<keyword evidence="2" id="KW-1185">Reference proteome</keyword>
<name>A0A8K0J559_9HYPO</name>
<proteinExistence type="predicted"/>
<accession>A0A8K0J559</accession>
<protein>
    <submittedName>
        <fullName evidence="1">Uncharacterized protein</fullName>
    </submittedName>
</protein>
<dbReference type="AlphaFoldDB" id="A0A8K0J559"/>
<dbReference type="Proteomes" id="UP000811619">
    <property type="component" value="Unassembled WGS sequence"/>
</dbReference>
<dbReference type="EMBL" id="SRPY01000411">
    <property type="protein sequence ID" value="KAG5924592.1"/>
    <property type="molecule type" value="Genomic_DNA"/>
</dbReference>
<evidence type="ECO:0000313" key="2">
    <source>
        <dbReference type="Proteomes" id="UP000811619"/>
    </source>
</evidence>
<evidence type="ECO:0000313" key="1">
    <source>
        <dbReference type="EMBL" id="KAG5924592.1"/>
    </source>
</evidence>
<reference evidence="1" key="1">
    <citation type="journal article" date="2020" name="bioRxiv">
        <title>Whole genome comparisons of ergot fungi reveals the divergence and evolution of species within the genus Claviceps are the result of varying mechanisms driving genome evolution and host range expansion.</title>
        <authorList>
            <person name="Wyka S.A."/>
            <person name="Mondo S.J."/>
            <person name="Liu M."/>
            <person name="Dettman J."/>
            <person name="Nalam V."/>
            <person name="Broders K.D."/>
        </authorList>
    </citation>
    <scope>NUCLEOTIDE SEQUENCE</scope>
    <source>
        <strain evidence="1">CCC 489</strain>
    </source>
</reference>